<protein>
    <submittedName>
        <fullName evidence="3">Uncharacterized protein</fullName>
    </submittedName>
</protein>
<feature type="compositionally biased region" description="Pro residues" evidence="2">
    <location>
        <begin position="178"/>
        <end position="187"/>
    </location>
</feature>
<dbReference type="InterPro" id="IPR026205">
    <property type="entry name" value="PIBF1"/>
</dbReference>
<dbReference type="PANTHER" id="PTHR18950:SF0">
    <property type="entry name" value="PROGESTERONE IMMUNOMODULATORY BINDING FACTOR 1"/>
    <property type="match status" value="1"/>
</dbReference>
<feature type="compositionally biased region" description="Basic and acidic residues" evidence="2">
    <location>
        <begin position="152"/>
        <end position="177"/>
    </location>
</feature>
<organism evidence="3">
    <name type="scientific">Alexandrium monilatum</name>
    <dbReference type="NCBI Taxonomy" id="311494"/>
    <lineage>
        <taxon>Eukaryota</taxon>
        <taxon>Sar</taxon>
        <taxon>Alveolata</taxon>
        <taxon>Dinophyceae</taxon>
        <taxon>Gonyaulacales</taxon>
        <taxon>Pyrocystaceae</taxon>
        <taxon>Alexandrium</taxon>
    </lineage>
</organism>
<dbReference type="GO" id="GO:0005815">
    <property type="term" value="C:microtubule organizing center"/>
    <property type="evidence" value="ECO:0007669"/>
    <property type="project" value="TreeGrafter"/>
</dbReference>
<feature type="coiled-coil region" evidence="1">
    <location>
        <begin position="536"/>
        <end position="563"/>
    </location>
</feature>
<feature type="region of interest" description="Disordered" evidence="2">
    <location>
        <begin position="39"/>
        <end position="129"/>
    </location>
</feature>
<evidence type="ECO:0000256" key="1">
    <source>
        <dbReference type="SAM" id="Coils"/>
    </source>
</evidence>
<dbReference type="AlphaFoldDB" id="A0A7S4VC19"/>
<keyword evidence="1" id="KW-0175">Coiled coil</keyword>
<feature type="coiled-coil region" evidence="1">
    <location>
        <begin position="242"/>
        <end position="430"/>
    </location>
</feature>
<gene>
    <name evidence="3" type="ORF">AMON00008_LOCUS38251</name>
</gene>
<dbReference type="GO" id="GO:0060271">
    <property type="term" value="P:cilium assembly"/>
    <property type="evidence" value="ECO:0007669"/>
    <property type="project" value="TreeGrafter"/>
</dbReference>
<proteinExistence type="predicted"/>
<feature type="coiled-coil region" evidence="1">
    <location>
        <begin position="658"/>
        <end position="755"/>
    </location>
</feature>
<dbReference type="PANTHER" id="PTHR18950">
    <property type="entry name" value="PROGESTERONE-INDUCED BLOCKING FACTOR 1"/>
    <property type="match status" value="1"/>
</dbReference>
<sequence>MFGLRSGSAGQMDPSGTALQEIIEELHITSLDESDIEAGLNDLTGLEEESGDGAGTSSASDGGQLDVQDEQPSTDSGISAEVRAALADDDDANGDSIALLESQLRLRTPRSFGPPPPRSLAHSVSDSQPHLARALQQLAQGQAAQAEELAAVRRESRELLRQSARERPPEPPPERPPQRGPPEPPPQRAADAATAIAAASGAFRMQMSDLSVSEAIYQALRARPEDQLSIREWVQMRFFEARSAHRAEADRLRQEVEGLRENAFAAQTRAERAERQLACRNAAVADLSQELERQQQQARQQLEQTTAELRASERAVAELADKGRRFDEVSREGERLRGEVERLREAISAQSTSQQQQGRDLAAASERLLKLEAEQRLAQKDVDSHERRARMLEETLARREDEASELRAKVESLKEKKRELARKAAAEQAGSTQEVHDKVNSEIKRFQEQARADLEAVRGSMTALHEKEVAMLQDRVQAAELRGTELQRRLEDEEHKHQALLISSARVKADLQNEITELTGNLKLRAFEAERATLTHEEVSLSRQHLEAENGQLKQQLELVKKEYYSLEVQHREERAGDRAELASVREQLRCYVDVERELDSAIRACAEGPLAKGKEGIEGTGKPQSVDEALLIGTTLASAPTSAQRRIQQSLILAQELQRRTREASQARSQLGEAQAEVLRLREELEAVRKEVQYSSEPQAYLLEALRRRENEALTLRRELKAREAEVEQCRQQVEHAVAARVQVEEDLKRLLAQRQHLDGLRAVLGSGAGAGETEVPVPRAEQRGRAPSQQPQAAPGAAPSAGARHVPAVPSAGPAWLLRLRMKLDQSCQQSSDP</sequence>
<evidence type="ECO:0000313" key="3">
    <source>
        <dbReference type="EMBL" id="CAE4620370.1"/>
    </source>
</evidence>
<feature type="compositionally biased region" description="Low complexity" evidence="2">
    <location>
        <begin position="787"/>
        <end position="806"/>
    </location>
</feature>
<dbReference type="EMBL" id="HBNR01054457">
    <property type="protein sequence ID" value="CAE4620370.1"/>
    <property type="molecule type" value="Transcribed_RNA"/>
</dbReference>
<feature type="region of interest" description="Disordered" evidence="2">
    <location>
        <begin position="152"/>
        <end position="192"/>
    </location>
</feature>
<feature type="coiled-coil region" evidence="1">
    <location>
        <begin position="469"/>
        <end position="496"/>
    </location>
</feature>
<name>A0A7S4VC19_9DINO</name>
<evidence type="ECO:0000256" key="2">
    <source>
        <dbReference type="SAM" id="MobiDB-lite"/>
    </source>
</evidence>
<feature type="region of interest" description="Disordered" evidence="2">
    <location>
        <begin position="767"/>
        <end position="811"/>
    </location>
</feature>
<accession>A0A7S4VC19</accession>
<reference evidence="3" key="1">
    <citation type="submission" date="2021-01" db="EMBL/GenBank/DDBJ databases">
        <authorList>
            <person name="Corre E."/>
            <person name="Pelletier E."/>
            <person name="Niang G."/>
            <person name="Scheremetjew M."/>
            <person name="Finn R."/>
            <person name="Kale V."/>
            <person name="Holt S."/>
            <person name="Cochrane G."/>
            <person name="Meng A."/>
            <person name="Brown T."/>
            <person name="Cohen L."/>
        </authorList>
    </citation>
    <scope>NUCLEOTIDE SEQUENCE</scope>
    <source>
        <strain evidence="3">CCMP3105</strain>
    </source>
</reference>